<dbReference type="Pfam" id="PF02791">
    <property type="entry name" value="DDT"/>
    <property type="match status" value="1"/>
</dbReference>
<feature type="compositionally biased region" description="Acidic residues" evidence="3">
    <location>
        <begin position="516"/>
        <end position="536"/>
    </location>
</feature>
<comment type="caution">
    <text evidence="5">The sequence shown here is derived from an EMBL/GenBank/DDBJ whole genome shotgun (WGS) entry which is preliminary data.</text>
</comment>
<feature type="compositionally biased region" description="Basic and acidic residues" evidence="3">
    <location>
        <begin position="596"/>
        <end position="606"/>
    </location>
</feature>
<dbReference type="PANTHER" id="PTHR14296:SF3">
    <property type="entry name" value="DIKAR, ISOFORM F"/>
    <property type="match status" value="1"/>
</dbReference>
<feature type="compositionally biased region" description="Low complexity" evidence="3">
    <location>
        <begin position="17"/>
        <end position="35"/>
    </location>
</feature>
<dbReference type="STRING" id="106549.A0A540KQV6"/>
<feature type="domain" description="DDT" evidence="4">
    <location>
        <begin position="130"/>
        <end position="174"/>
    </location>
</feature>
<dbReference type="AlphaFoldDB" id="A0A540KQV6"/>
<feature type="compositionally biased region" description="Basic and acidic residues" evidence="3">
    <location>
        <begin position="71"/>
        <end position="82"/>
    </location>
</feature>
<evidence type="ECO:0000313" key="6">
    <source>
        <dbReference type="Proteomes" id="UP000315295"/>
    </source>
</evidence>
<evidence type="ECO:0000313" key="5">
    <source>
        <dbReference type="EMBL" id="TQD76382.1"/>
    </source>
</evidence>
<accession>A0A540KQV6</accession>
<comment type="subcellular location">
    <subcellularLocation>
        <location evidence="1">Nucleus</location>
    </subcellularLocation>
</comment>
<dbReference type="GO" id="GO:0031213">
    <property type="term" value="C:RSF complex"/>
    <property type="evidence" value="ECO:0007669"/>
    <property type="project" value="InterPro"/>
</dbReference>
<keyword evidence="2" id="KW-0539">Nucleus</keyword>
<feature type="region of interest" description="Disordered" evidence="3">
    <location>
        <begin position="430"/>
        <end position="742"/>
    </location>
</feature>
<evidence type="ECO:0000256" key="1">
    <source>
        <dbReference type="ARBA" id="ARBA00004123"/>
    </source>
</evidence>
<proteinExistence type="predicted"/>
<dbReference type="EMBL" id="VIEB01001033">
    <property type="protein sequence ID" value="TQD76382.1"/>
    <property type="molecule type" value="Genomic_DNA"/>
</dbReference>
<dbReference type="InterPro" id="IPR018501">
    <property type="entry name" value="DDT_dom"/>
</dbReference>
<gene>
    <name evidence="5" type="ORF">C1H46_038083</name>
</gene>
<feature type="region of interest" description="Disordered" evidence="3">
    <location>
        <begin position="1"/>
        <end position="112"/>
    </location>
</feature>
<dbReference type="Proteomes" id="UP000315295">
    <property type="component" value="Unassembled WGS sequence"/>
</dbReference>
<evidence type="ECO:0000256" key="3">
    <source>
        <dbReference type="SAM" id="MobiDB-lite"/>
    </source>
</evidence>
<organism evidence="5 6">
    <name type="scientific">Malus baccata</name>
    <name type="common">Siberian crab apple</name>
    <name type="synonym">Pyrus baccata</name>
    <dbReference type="NCBI Taxonomy" id="106549"/>
    <lineage>
        <taxon>Eukaryota</taxon>
        <taxon>Viridiplantae</taxon>
        <taxon>Streptophyta</taxon>
        <taxon>Embryophyta</taxon>
        <taxon>Tracheophyta</taxon>
        <taxon>Spermatophyta</taxon>
        <taxon>Magnoliopsida</taxon>
        <taxon>eudicotyledons</taxon>
        <taxon>Gunneridae</taxon>
        <taxon>Pentapetalae</taxon>
        <taxon>rosids</taxon>
        <taxon>fabids</taxon>
        <taxon>Rosales</taxon>
        <taxon>Rosaceae</taxon>
        <taxon>Amygdaloideae</taxon>
        <taxon>Maleae</taxon>
        <taxon>Malus</taxon>
    </lineage>
</organism>
<dbReference type="PANTHER" id="PTHR14296">
    <property type="entry name" value="REMODELING AND SPACING FACTOR 1"/>
    <property type="match status" value="1"/>
</dbReference>
<feature type="compositionally biased region" description="Basic and acidic residues" evidence="3">
    <location>
        <begin position="487"/>
        <end position="496"/>
    </location>
</feature>
<feature type="compositionally biased region" description="Polar residues" evidence="3">
    <location>
        <begin position="94"/>
        <end position="103"/>
    </location>
</feature>
<sequence>MSLESALPPIPAVRSSPEPLQQEQPPQNEKATSAPAPTPPLSRSNRPSRACTIRAAARIQQQFQQQQNQPAEKRRALNKKEQQQQQQRDDDESSPQCSSTSKIVTPLVGPPPPSQLPRWTLRSMWELASLLNFLHAFRPLLNISAEFSVEELETALITPNDTLSDIHIPLLKAIPPITRMALTRDTWVTVLCRKLRDWWHWQEDIRNYIDNSLKHGVQLSAFRKERVGGDSQGISYWYEDDPIIGYRLYREIRKVDMKKVKGKGSHVLPSASYQWETVATNFDEFQDVSEKLFSSKNRTEASLGKKLKGDMLAEIEKVHKRKERQMKKQHRQALLLDNFLTVDGLGPGRSLRDRKPVTYTFVIQIPNLLLEQYPVVTLEQYLLLALEKYPMTFISEFYLNALDFNCNSGNSRMATSGQDVYTYCYSHVKKQPSPDPLQKRELVGRPEASSNGKWSATTNSYEHVGFSAASPKSPDYDDDDDDDGEEDNKSEQLDRSNRRRQRPQRYSAKDFVEAVSDNDADFDSDDDIVGEAVYDEEYLKKRKERRKFSSSSEGDEEYHFEEENAEEEEEEEMEDSASASEDSDEPRKFKKLPGRTRREAKLRSVDELQSGLRRSKRATRNRIDYRQYEFSESEPEPMKPEKSNASDGHYDASENGDYSMESHDSDGNIEDQEIKVGQAVENYPETTVEKEQNQPPEKPNSPGEDEVEGVQKRRFLDLNELAPGSGFDDGPNSIMKDDADDL</sequence>
<keyword evidence="6" id="KW-1185">Reference proteome</keyword>
<feature type="compositionally biased region" description="Basic and acidic residues" evidence="3">
    <location>
        <begin position="636"/>
        <end position="652"/>
    </location>
</feature>
<evidence type="ECO:0000256" key="2">
    <source>
        <dbReference type="ARBA" id="ARBA00023242"/>
    </source>
</evidence>
<name>A0A540KQV6_MALBA</name>
<protein>
    <recommendedName>
        <fullName evidence="4">DDT domain-containing protein</fullName>
    </recommendedName>
</protein>
<evidence type="ECO:0000259" key="4">
    <source>
        <dbReference type="Pfam" id="PF02791"/>
    </source>
</evidence>
<reference evidence="5 6" key="1">
    <citation type="journal article" date="2019" name="G3 (Bethesda)">
        <title>Sequencing of a Wild Apple (Malus baccata) Genome Unravels the Differences Between Cultivated and Wild Apple Species Regarding Disease Resistance and Cold Tolerance.</title>
        <authorList>
            <person name="Chen X."/>
        </authorList>
    </citation>
    <scope>NUCLEOTIDE SEQUENCE [LARGE SCALE GENOMIC DNA]</scope>
    <source>
        <strain evidence="6">cv. Shandingzi</strain>
        <tissue evidence="5">Leaves</tissue>
    </source>
</reference>
<feature type="compositionally biased region" description="Acidic residues" evidence="3">
    <location>
        <begin position="553"/>
        <end position="575"/>
    </location>
</feature>
<dbReference type="InterPro" id="IPR028938">
    <property type="entry name" value="Rsf1-like"/>
</dbReference>
<feature type="compositionally biased region" description="Polar residues" evidence="3">
    <location>
        <begin position="448"/>
        <end position="461"/>
    </location>
</feature>
<dbReference type="GO" id="GO:0006355">
    <property type="term" value="P:regulation of DNA-templated transcription"/>
    <property type="evidence" value="ECO:0007669"/>
    <property type="project" value="InterPro"/>
</dbReference>
<feature type="compositionally biased region" description="Low complexity" evidence="3">
    <location>
        <begin position="60"/>
        <end position="69"/>
    </location>
</feature>
<feature type="compositionally biased region" description="Acidic residues" evidence="3">
    <location>
        <begin position="476"/>
        <end position="486"/>
    </location>
</feature>